<keyword evidence="2" id="KW-1185">Reference proteome</keyword>
<reference evidence="1" key="1">
    <citation type="submission" date="2022-09" db="EMBL/GenBank/DDBJ databases">
        <title>A Global Phylogenomic Analysis of the Shiitake Genus Lentinula.</title>
        <authorList>
            <consortium name="DOE Joint Genome Institute"/>
            <person name="Sierra-Patev S."/>
            <person name="Min B."/>
            <person name="Naranjo-Ortiz M."/>
            <person name="Looney B."/>
            <person name="Konkel Z."/>
            <person name="Slot J.C."/>
            <person name="Sakamoto Y."/>
            <person name="Steenwyk J.L."/>
            <person name="Rokas A."/>
            <person name="Carro J."/>
            <person name="Camarero S."/>
            <person name="Ferreira P."/>
            <person name="Molpeceres G."/>
            <person name="Ruiz-Duenas F.J."/>
            <person name="Serrano A."/>
            <person name="Henrissat B."/>
            <person name="Drula E."/>
            <person name="Hughes K.W."/>
            <person name="Mata J.L."/>
            <person name="Ishikawa N.K."/>
            <person name="Vargas-Isla R."/>
            <person name="Ushijima S."/>
            <person name="Smith C.A."/>
            <person name="Ahrendt S."/>
            <person name="Andreopoulos W."/>
            <person name="He G."/>
            <person name="Labutti K."/>
            <person name="Lipzen A."/>
            <person name="Ng V."/>
            <person name="Riley R."/>
            <person name="Sandor L."/>
            <person name="Barry K."/>
            <person name="Martinez A.T."/>
            <person name="Xiao Y."/>
            <person name="Gibbons J.G."/>
            <person name="Terashima K."/>
            <person name="Grigoriev I.V."/>
            <person name="Hibbett D.S."/>
        </authorList>
    </citation>
    <scope>NUCLEOTIDE SEQUENCE</scope>
    <source>
        <strain evidence="1">TMI1499</strain>
    </source>
</reference>
<gene>
    <name evidence="1" type="ORF">F5876DRAFT_65589</name>
</gene>
<dbReference type="Proteomes" id="UP001163835">
    <property type="component" value="Unassembled WGS sequence"/>
</dbReference>
<dbReference type="EMBL" id="MU795100">
    <property type="protein sequence ID" value="KAJ3810465.1"/>
    <property type="molecule type" value="Genomic_DNA"/>
</dbReference>
<comment type="caution">
    <text evidence="1">The sequence shown here is derived from an EMBL/GenBank/DDBJ whole genome shotgun (WGS) entry which is preliminary data.</text>
</comment>
<name>A0ACC1U152_9AGAR</name>
<accession>A0ACC1U152</accession>
<evidence type="ECO:0000313" key="2">
    <source>
        <dbReference type="Proteomes" id="UP001163835"/>
    </source>
</evidence>
<evidence type="ECO:0000313" key="1">
    <source>
        <dbReference type="EMBL" id="KAJ3810465.1"/>
    </source>
</evidence>
<organism evidence="1 2">
    <name type="scientific">Lentinula aff. lateritia</name>
    <dbReference type="NCBI Taxonomy" id="2804960"/>
    <lineage>
        <taxon>Eukaryota</taxon>
        <taxon>Fungi</taxon>
        <taxon>Dikarya</taxon>
        <taxon>Basidiomycota</taxon>
        <taxon>Agaricomycotina</taxon>
        <taxon>Agaricomycetes</taxon>
        <taxon>Agaricomycetidae</taxon>
        <taxon>Agaricales</taxon>
        <taxon>Marasmiineae</taxon>
        <taxon>Omphalotaceae</taxon>
        <taxon>Lentinula</taxon>
    </lineage>
</organism>
<protein>
    <submittedName>
        <fullName evidence="1">Uncharacterized protein</fullName>
    </submittedName>
</protein>
<sequence length="229" mass="25964">MWTSPSSARKFLDNYLVELFLHALYSMVPHRLLHLRTRHLRQHKLLVVGDAIVVWRTCNMWTKHKSLRYLLSTLMLGNLATNIADVLIDTTTDAADHEIVMDYVSTSVSFVVNLLSTILVFIKACSRHTRIRRILRLLIESGVAFCFIQAVYVLVQILLYQNETYSLSLWNLALVMVRNAAAVLYPLAVFIVVNLDQSQTNNRNVPEPAFTTISQGDSLHSLEGNPVVG</sequence>
<proteinExistence type="predicted"/>